<dbReference type="RefSeq" id="WP_379562710.1">
    <property type="nucleotide sequence ID" value="NZ_CP085256.1"/>
</dbReference>
<evidence type="ECO:0000256" key="1">
    <source>
        <dbReference type="ARBA" id="ARBA00004496"/>
    </source>
</evidence>
<dbReference type="PANTHER" id="PTHR48111:SF2">
    <property type="entry name" value="RESPONSE REGULATOR SAER"/>
    <property type="match status" value="1"/>
</dbReference>
<comment type="caution">
    <text evidence="11">The sequence shown here is derived from an EMBL/GenBank/DDBJ whole genome shotgun (WGS) entry which is preliminary data.</text>
</comment>
<evidence type="ECO:0000256" key="3">
    <source>
        <dbReference type="ARBA" id="ARBA00023012"/>
    </source>
</evidence>
<evidence type="ECO:0000259" key="9">
    <source>
        <dbReference type="PROSITE" id="PS50110"/>
    </source>
</evidence>
<keyword evidence="12" id="KW-1185">Reference proteome</keyword>
<keyword evidence="4" id="KW-0805">Transcription regulation</keyword>
<evidence type="ECO:0000256" key="6">
    <source>
        <dbReference type="ARBA" id="ARBA00023163"/>
    </source>
</evidence>
<dbReference type="Pfam" id="PF00072">
    <property type="entry name" value="Response_reg"/>
    <property type="match status" value="1"/>
</dbReference>
<proteinExistence type="predicted"/>
<evidence type="ECO:0000313" key="11">
    <source>
        <dbReference type="EMBL" id="MFD2629922.1"/>
    </source>
</evidence>
<feature type="modified residue" description="4-aspartylphosphate" evidence="7">
    <location>
        <position position="54"/>
    </location>
</feature>
<dbReference type="InterPro" id="IPR001789">
    <property type="entry name" value="Sig_transdc_resp-reg_receiver"/>
</dbReference>
<dbReference type="Gene3D" id="3.40.50.2300">
    <property type="match status" value="1"/>
</dbReference>
<sequence length="240" mass="26907">MASEKILIVDDDRDMSEILGTYLKQQGYSVLFAAEGIHALEIVENEPPDLIVLDVMMPHLDGFELCQLLRKKTDVPVLFFSAKNEDGDNILGLGIGADDYIAKNTSIPVVVARIRAHLRRNRKLEEQHNKLSQQPMDAVIRYPGLVINLEQAVVTANGRPIKLSAKEYHLLCLLARNPDRVYSVEQLFALIWGADSLGDYRTVMVHISNIRKKLEEELGASSYIETLRGIGYKFTGTFPG</sequence>
<dbReference type="EMBL" id="JBHUMX010000041">
    <property type="protein sequence ID" value="MFD2629922.1"/>
    <property type="molecule type" value="Genomic_DNA"/>
</dbReference>
<dbReference type="SMART" id="SM00862">
    <property type="entry name" value="Trans_reg_C"/>
    <property type="match status" value="1"/>
</dbReference>
<dbReference type="CDD" id="cd17574">
    <property type="entry name" value="REC_OmpR"/>
    <property type="match status" value="1"/>
</dbReference>
<feature type="domain" description="OmpR/PhoB-type" evidence="10">
    <location>
        <begin position="137"/>
        <end position="236"/>
    </location>
</feature>
<evidence type="ECO:0000259" key="10">
    <source>
        <dbReference type="PROSITE" id="PS51755"/>
    </source>
</evidence>
<keyword evidence="5 8" id="KW-0238">DNA-binding</keyword>
<keyword evidence="2 7" id="KW-0597">Phosphoprotein</keyword>
<gene>
    <name evidence="11" type="ORF">ACFSUN_14125</name>
</gene>
<dbReference type="Proteomes" id="UP001597451">
    <property type="component" value="Unassembled WGS sequence"/>
</dbReference>
<comment type="subcellular location">
    <subcellularLocation>
        <location evidence="1">Cytoplasm</location>
    </subcellularLocation>
</comment>
<dbReference type="InterPro" id="IPR016032">
    <property type="entry name" value="Sig_transdc_resp-reg_C-effctor"/>
</dbReference>
<organism evidence="11 12">
    <name type="scientific">Oceanobacillus kapialis</name>
    <dbReference type="NCBI Taxonomy" id="481353"/>
    <lineage>
        <taxon>Bacteria</taxon>
        <taxon>Bacillati</taxon>
        <taxon>Bacillota</taxon>
        <taxon>Bacilli</taxon>
        <taxon>Bacillales</taxon>
        <taxon>Bacillaceae</taxon>
        <taxon>Oceanobacillus</taxon>
    </lineage>
</organism>
<dbReference type="Gene3D" id="1.10.10.10">
    <property type="entry name" value="Winged helix-like DNA-binding domain superfamily/Winged helix DNA-binding domain"/>
    <property type="match status" value="1"/>
</dbReference>
<dbReference type="InterPro" id="IPR036388">
    <property type="entry name" value="WH-like_DNA-bd_sf"/>
</dbReference>
<reference evidence="12" key="1">
    <citation type="journal article" date="2019" name="Int. J. Syst. Evol. Microbiol.">
        <title>The Global Catalogue of Microorganisms (GCM) 10K type strain sequencing project: providing services to taxonomists for standard genome sequencing and annotation.</title>
        <authorList>
            <consortium name="The Broad Institute Genomics Platform"/>
            <consortium name="The Broad Institute Genome Sequencing Center for Infectious Disease"/>
            <person name="Wu L."/>
            <person name="Ma J."/>
        </authorList>
    </citation>
    <scope>NUCLEOTIDE SEQUENCE [LARGE SCALE GENOMIC DNA]</scope>
    <source>
        <strain evidence="12">TISTR 1858</strain>
    </source>
</reference>
<dbReference type="PROSITE" id="PS50110">
    <property type="entry name" value="RESPONSE_REGULATORY"/>
    <property type="match status" value="1"/>
</dbReference>
<dbReference type="InterPro" id="IPR039420">
    <property type="entry name" value="WalR-like"/>
</dbReference>
<dbReference type="PANTHER" id="PTHR48111">
    <property type="entry name" value="REGULATOR OF RPOS"/>
    <property type="match status" value="1"/>
</dbReference>
<evidence type="ECO:0000256" key="4">
    <source>
        <dbReference type="ARBA" id="ARBA00023015"/>
    </source>
</evidence>
<dbReference type="InterPro" id="IPR011006">
    <property type="entry name" value="CheY-like_superfamily"/>
</dbReference>
<accession>A0ABW5Q2M7</accession>
<keyword evidence="6" id="KW-0804">Transcription</keyword>
<dbReference type="CDD" id="cd00383">
    <property type="entry name" value="trans_reg_C"/>
    <property type="match status" value="1"/>
</dbReference>
<name>A0ABW5Q2M7_9BACI</name>
<dbReference type="SUPFAM" id="SSF46894">
    <property type="entry name" value="C-terminal effector domain of the bipartite response regulators"/>
    <property type="match status" value="1"/>
</dbReference>
<feature type="DNA-binding region" description="OmpR/PhoB-type" evidence="8">
    <location>
        <begin position="137"/>
        <end position="236"/>
    </location>
</feature>
<evidence type="ECO:0000256" key="8">
    <source>
        <dbReference type="PROSITE-ProRule" id="PRU01091"/>
    </source>
</evidence>
<dbReference type="PROSITE" id="PS51755">
    <property type="entry name" value="OMPR_PHOB"/>
    <property type="match status" value="1"/>
</dbReference>
<dbReference type="Pfam" id="PF00486">
    <property type="entry name" value="Trans_reg_C"/>
    <property type="match status" value="1"/>
</dbReference>
<evidence type="ECO:0000256" key="5">
    <source>
        <dbReference type="ARBA" id="ARBA00023125"/>
    </source>
</evidence>
<protein>
    <submittedName>
        <fullName evidence="11">Response regulator transcription factor</fullName>
    </submittedName>
</protein>
<feature type="domain" description="Response regulatory" evidence="9">
    <location>
        <begin position="5"/>
        <end position="118"/>
    </location>
</feature>
<dbReference type="Gene3D" id="6.10.250.690">
    <property type="match status" value="1"/>
</dbReference>
<dbReference type="SUPFAM" id="SSF52172">
    <property type="entry name" value="CheY-like"/>
    <property type="match status" value="1"/>
</dbReference>
<dbReference type="InterPro" id="IPR001867">
    <property type="entry name" value="OmpR/PhoB-type_DNA-bd"/>
</dbReference>
<keyword evidence="3" id="KW-0902">Two-component regulatory system</keyword>
<evidence type="ECO:0000313" key="12">
    <source>
        <dbReference type="Proteomes" id="UP001597451"/>
    </source>
</evidence>
<dbReference type="SMART" id="SM00448">
    <property type="entry name" value="REC"/>
    <property type="match status" value="1"/>
</dbReference>
<evidence type="ECO:0000256" key="2">
    <source>
        <dbReference type="ARBA" id="ARBA00022553"/>
    </source>
</evidence>
<evidence type="ECO:0000256" key="7">
    <source>
        <dbReference type="PROSITE-ProRule" id="PRU00169"/>
    </source>
</evidence>